<dbReference type="NCBIfam" id="TIGR00922">
    <property type="entry name" value="nusG"/>
    <property type="match status" value="1"/>
</dbReference>
<dbReference type="InterPro" id="IPR043425">
    <property type="entry name" value="NusG-like"/>
</dbReference>
<dbReference type="HAMAP" id="MF_00948">
    <property type="entry name" value="NusG"/>
    <property type="match status" value="1"/>
</dbReference>
<reference evidence="10 11" key="1">
    <citation type="submission" date="2018-05" db="EMBL/GenBank/DDBJ databases">
        <title>Novel Campyloabacter and Helicobacter Species and Strains.</title>
        <authorList>
            <person name="Mannion A.J."/>
            <person name="Shen Z."/>
            <person name="Fox J.G."/>
        </authorList>
    </citation>
    <scope>NUCLEOTIDE SEQUENCE [LARGE SCALE GENOMIC DNA]</scope>
    <source>
        <strain evidence="11">MIT17-664</strain>
    </source>
</reference>
<dbReference type="InterPro" id="IPR036735">
    <property type="entry name" value="NGN_dom_sf"/>
</dbReference>
<dbReference type="Gene3D" id="2.30.30.30">
    <property type="match status" value="1"/>
</dbReference>
<dbReference type="Proteomes" id="UP000308838">
    <property type="component" value="Unassembled WGS sequence"/>
</dbReference>
<dbReference type="EMBL" id="NXLZ01000010">
    <property type="protein sequence ID" value="TKX30471.1"/>
    <property type="molecule type" value="Genomic_DNA"/>
</dbReference>
<feature type="domain" description="KOW" evidence="9">
    <location>
        <begin position="122"/>
        <end position="149"/>
    </location>
</feature>
<dbReference type="InterPro" id="IPR008991">
    <property type="entry name" value="Translation_prot_SH3-like_sf"/>
</dbReference>
<evidence type="ECO:0000256" key="1">
    <source>
        <dbReference type="ARBA" id="ARBA00022472"/>
    </source>
</evidence>
<dbReference type="PRINTS" id="PR00338">
    <property type="entry name" value="NUSGTNSCPFCT"/>
</dbReference>
<dbReference type="SUPFAM" id="SSF82679">
    <property type="entry name" value="N-utilization substance G protein NusG, N-terminal domain"/>
    <property type="match status" value="1"/>
</dbReference>
<dbReference type="InterPro" id="IPR005824">
    <property type="entry name" value="KOW"/>
</dbReference>
<dbReference type="FunFam" id="2.30.30.30:FF:000002">
    <property type="entry name" value="Transcription termination/antitermination factor NusG"/>
    <property type="match status" value="1"/>
</dbReference>
<evidence type="ECO:0000256" key="7">
    <source>
        <dbReference type="RuleBase" id="RU000538"/>
    </source>
</evidence>
<comment type="similarity">
    <text evidence="5 7">Belongs to the NusG family.</text>
</comment>
<dbReference type="Gene3D" id="3.30.70.940">
    <property type="entry name" value="NusG, N-terminal domain"/>
    <property type="match status" value="1"/>
</dbReference>
<keyword evidence="2 5" id="KW-0889">Transcription antitermination</keyword>
<dbReference type="GO" id="GO:0031564">
    <property type="term" value="P:transcription antitermination"/>
    <property type="evidence" value="ECO:0007669"/>
    <property type="project" value="UniProtKB-UniRule"/>
</dbReference>
<sequence>MSTHKWYAIQTYAGSEMAVKRAIENLVKDNGIEDRLKEIVVPTEDVIEFKNGKEKITERSLYSGYVFAHLDLNTELWHRIQSLPKVGRFIGESKKPTPLTEKDINLILEKVRNRAAPKPKISFEEGENVRITEGPFANFTAIVEEYDMVRGLLKLNVSIFGRSTPVEILYSQVEKII</sequence>
<dbReference type="CDD" id="cd09891">
    <property type="entry name" value="NGN_Bact_1"/>
    <property type="match status" value="1"/>
</dbReference>
<comment type="caution">
    <text evidence="10">The sequence shown here is derived from an EMBL/GenBank/DDBJ whole genome shotgun (WGS) entry which is preliminary data.</text>
</comment>
<evidence type="ECO:0000313" key="11">
    <source>
        <dbReference type="Proteomes" id="UP000308838"/>
    </source>
</evidence>
<dbReference type="GO" id="GO:0032784">
    <property type="term" value="P:regulation of DNA-templated transcription elongation"/>
    <property type="evidence" value="ECO:0007669"/>
    <property type="project" value="InterPro"/>
</dbReference>
<dbReference type="InterPro" id="IPR001062">
    <property type="entry name" value="Transcrpt_antiterm_NusG"/>
</dbReference>
<accession>A0A4U7BJA2</accession>
<evidence type="ECO:0000256" key="2">
    <source>
        <dbReference type="ARBA" id="ARBA00022814"/>
    </source>
</evidence>
<dbReference type="InterPro" id="IPR006645">
    <property type="entry name" value="NGN-like_dom"/>
</dbReference>
<gene>
    <name evidence="5" type="primary">nusG</name>
    <name evidence="10" type="ORF">CQA69_06220</name>
</gene>
<evidence type="ECO:0000256" key="3">
    <source>
        <dbReference type="ARBA" id="ARBA00023015"/>
    </source>
</evidence>
<dbReference type="OrthoDB" id="9809075at2"/>
<dbReference type="InterPro" id="IPR015869">
    <property type="entry name" value="Transcrpt_antiterm_NusG_bac_CS"/>
</dbReference>
<proteinExistence type="inferred from homology"/>
<dbReference type="GO" id="GO:0005829">
    <property type="term" value="C:cytosol"/>
    <property type="evidence" value="ECO:0007669"/>
    <property type="project" value="TreeGrafter"/>
</dbReference>
<name>A0A4U7BJA2_9BACT</name>
<dbReference type="SMART" id="SM00738">
    <property type="entry name" value="NGN"/>
    <property type="match status" value="1"/>
</dbReference>
<evidence type="ECO:0000256" key="4">
    <source>
        <dbReference type="ARBA" id="ARBA00023163"/>
    </source>
</evidence>
<dbReference type="InterPro" id="IPR047050">
    <property type="entry name" value="NGN"/>
</dbReference>
<organism evidence="10 11">
    <name type="scientific">Campylobacter estrildidarum</name>
    <dbReference type="NCBI Taxonomy" id="2510189"/>
    <lineage>
        <taxon>Bacteria</taxon>
        <taxon>Pseudomonadati</taxon>
        <taxon>Campylobacterota</taxon>
        <taxon>Epsilonproteobacteria</taxon>
        <taxon>Campylobacterales</taxon>
        <taxon>Campylobacteraceae</taxon>
        <taxon>Campylobacter</taxon>
    </lineage>
</organism>
<keyword evidence="4 5" id="KW-0804">Transcription</keyword>
<dbReference type="PANTHER" id="PTHR30265">
    <property type="entry name" value="RHO-INTERACTING TRANSCRIPTION TERMINATION FACTOR NUSG"/>
    <property type="match status" value="1"/>
</dbReference>
<evidence type="ECO:0000256" key="5">
    <source>
        <dbReference type="HAMAP-Rule" id="MF_00948"/>
    </source>
</evidence>
<dbReference type="GO" id="GO:0006353">
    <property type="term" value="P:DNA-templated transcription termination"/>
    <property type="evidence" value="ECO:0007669"/>
    <property type="project" value="UniProtKB-UniRule"/>
</dbReference>
<evidence type="ECO:0000259" key="8">
    <source>
        <dbReference type="SMART" id="SM00738"/>
    </source>
</evidence>
<dbReference type="InterPro" id="IPR014722">
    <property type="entry name" value="Rib_uL2_dom2"/>
</dbReference>
<evidence type="ECO:0000313" key="10">
    <source>
        <dbReference type="EMBL" id="TKX30471.1"/>
    </source>
</evidence>
<evidence type="ECO:0000259" key="9">
    <source>
        <dbReference type="SMART" id="SM00739"/>
    </source>
</evidence>
<keyword evidence="3 5" id="KW-0805">Transcription regulation</keyword>
<keyword evidence="11" id="KW-1185">Reference proteome</keyword>
<dbReference type="Pfam" id="PF02357">
    <property type="entry name" value="NusG"/>
    <property type="match status" value="1"/>
</dbReference>
<dbReference type="AlphaFoldDB" id="A0A4U7BJA2"/>
<comment type="function">
    <text evidence="5 7">Participates in transcription elongation, termination and antitermination.</text>
</comment>
<dbReference type="SUPFAM" id="SSF50104">
    <property type="entry name" value="Translation proteins SH3-like domain"/>
    <property type="match status" value="1"/>
</dbReference>
<dbReference type="PROSITE" id="PS01014">
    <property type="entry name" value="NUSG"/>
    <property type="match status" value="1"/>
</dbReference>
<evidence type="ECO:0000256" key="6">
    <source>
        <dbReference type="NCBIfam" id="TIGR00922"/>
    </source>
</evidence>
<protein>
    <recommendedName>
        <fullName evidence="5 6">Transcription termination/antitermination protein NusG</fullName>
    </recommendedName>
</protein>
<feature type="domain" description="NusG-like N-terminal" evidence="8">
    <location>
        <begin position="3"/>
        <end position="111"/>
    </location>
</feature>
<keyword evidence="1 5" id="KW-0806">Transcription termination</keyword>
<dbReference type="PANTHER" id="PTHR30265:SF2">
    <property type="entry name" value="TRANSCRIPTION TERMINATION_ANTITERMINATION PROTEIN NUSG"/>
    <property type="match status" value="1"/>
</dbReference>
<dbReference type="SMART" id="SM00739">
    <property type="entry name" value="KOW"/>
    <property type="match status" value="1"/>
</dbReference>
<dbReference type="RefSeq" id="WP_137620927.1">
    <property type="nucleotide sequence ID" value="NZ_NXLZ01000010.1"/>
</dbReference>
<dbReference type="CDD" id="cd06091">
    <property type="entry name" value="KOW_NusG"/>
    <property type="match status" value="1"/>
</dbReference>
<dbReference type="GO" id="GO:0006354">
    <property type="term" value="P:DNA-templated transcription elongation"/>
    <property type="evidence" value="ECO:0007669"/>
    <property type="project" value="UniProtKB-UniRule"/>
</dbReference>